<keyword evidence="2" id="KW-1185">Reference proteome</keyword>
<accession>A0AAE9J6H6</accession>
<sequence length="79" mass="9696">MDISFLNLPDVPMKLIMEYLDLQSVIFRIKKLEDSENQHQENRRQLLRHVEQRRMLMHQDLQASFQRHRNPVLWIPSLM</sequence>
<name>A0AAE9J6H6_CAEBR</name>
<dbReference type="Proteomes" id="UP000829354">
    <property type="component" value="Chromosome II"/>
</dbReference>
<dbReference type="AlphaFoldDB" id="A0AAE9J6H6"/>
<protein>
    <submittedName>
        <fullName evidence="1">Uncharacterized protein</fullName>
    </submittedName>
</protein>
<reference evidence="1 2" key="1">
    <citation type="submission" date="2022-04" db="EMBL/GenBank/DDBJ databases">
        <title>Chromosome-level reference genomes for two strains of Caenorhabditis briggsae: an improved platform for comparative genomics.</title>
        <authorList>
            <person name="Stevens L."/>
            <person name="Andersen E."/>
        </authorList>
    </citation>
    <scope>NUCLEOTIDE SEQUENCE [LARGE SCALE GENOMIC DNA]</scope>
    <source>
        <strain evidence="1">VX34</strain>
        <tissue evidence="1">Whole-organism</tissue>
    </source>
</reference>
<gene>
    <name evidence="1" type="ORF">L5515_013306</name>
</gene>
<organism evidence="1 2">
    <name type="scientific">Caenorhabditis briggsae</name>
    <dbReference type="NCBI Taxonomy" id="6238"/>
    <lineage>
        <taxon>Eukaryota</taxon>
        <taxon>Metazoa</taxon>
        <taxon>Ecdysozoa</taxon>
        <taxon>Nematoda</taxon>
        <taxon>Chromadorea</taxon>
        <taxon>Rhabditida</taxon>
        <taxon>Rhabditina</taxon>
        <taxon>Rhabditomorpha</taxon>
        <taxon>Rhabditoidea</taxon>
        <taxon>Rhabditidae</taxon>
        <taxon>Peloderinae</taxon>
        <taxon>Caenorhabditis</taxon>
    </lineage>
</organism>
<evidence type="ECO:0000313" key="1">
    <source>
        <dbReference type="EMBL" id="UMM16192.1"/>
    </source>
</evidence>
<dbReference type="EMBL" id="CP092621">
    <property type="protein sequence ID" value="UMM16192.1"/>
    <property type="molecule type" value="Genomic_DNA"/>
</dbReference>
<proteinExistence type="predicted"/>
<evidence type="ECO:0000313" key="2">
    <source>
        <dbReference type="Proteomes" id="UP000829354"/>
    </source>
</evidence>